<dbReference type="PANTHER" id="PTHR31595">
    <property type="entry name" value="LONG-CHAIN-ALCOHOL O-FATTY-ACYLTRANSFERASE 3-RELATED"/>
    <property type="match status" value="1"/>
</dbReference>
<reference evidence="9" key="2">
    <citation type="journal article" date="2023" name="IMA Fungus">
        <title>Comparative genomic study of the Penicillium genus elucidates a diverse pangenome and 15 lateral gene transfer events.</title>
        <authorList>
            <person name="Petersen C."/>
            <person name="Sorensen T."/>
            <person name="Nielsen M.R."/>
            <person name="Sondergaard T.E."/>
            <person name="Sorensen J.L."/>
            <person name="Fitzpatrick D.A."/>
            <person name="Frisvad J.C."/>
            <person name="Nielsen K.L."/>
        </authorList>
    </citation>
    <scope>NUCLEOTIDE SEQUENCE</scope>
    <source>
        <strain evidence="9">IBT 35673</strain>
    </source>
</reference>
<comment type="caution">
    <text evidence="9">The sequence shown here is derived from an EMBL/GenBank/DDBJ whole genome shotgun (WGS) entry which is preliminary data.</text>
</comment>
<keyword evidence="5 7" id="KW-1133">Transmembrane helix</keyword>
<evidence type="ECO:0000313" key="9">
    <source>
        <dbReference type="EMBL" id="KAJ5329639.1"/>
    </source>
</evidence>
<evidence type="ECO:0000256" key="1">
    <source>
        <dbReference type="ARBA" id="ARBA00004141"/>
    </source>
</evidence>
<protein>
    <recommendedName>
        <fullName evidence="8">Wax synthase domain-containing protein</fullName>
    </recommendedName>
</protein>
<organism evidence="9 10">
    <name type="scientific">Penicillium brevicompactum</name>
    <dbReference type="NCBI Taxonomy" id="5074"/>
    <lineage>
        <taxon>Eukaryota</taxon>
        <taxon>Fungi</taxon>
        <taxon>Dikarya</taxon>
        <taxon>Ascomycota</taxon>
        <taxon>Pezizomycotina</taxon>
        <taxon>Eurotiomycetes</taxon>
        <taxon>Eurotiomycetidae</taxon>
        <taxon>Eurotiales</taxon>
        <taxon>Aspergillaceae</taxon>
        <taxon>Penicillium</taxon>
    </lineage>
</organism>
<evidence type="ECO:0000256" key="3">
    <source>
        <dbReference type="ARBA" id="ARBA00022679"/>
    </source>
</evidence>
<dbReference type="EMBL" id="JAPZBQ010000005">
    <property type="protein sequence ID" value="KAJ5329639.1"/>
    <property type="molecule type" value="Genomic_DNA"/>
</dbReference>
<dbReference type="AlphaFoldDB" id="A0A9W9Q9M1"/>
<name>A0A9W9Q9M1_PENBR</name>
<dbReference type="Pfam" id="PF13813">
    <property type="entry name" value="MBOAT_2"/>
    <property type="match status" value="1"/>
</dbReference>
<keyword evidence="6 7" id="KW-0472">Membrane</keyword>
<feature type="transmembrane region" description="Helical" evidence="7">
    <location>
        <begin position="399"/>
        <end position="425"/>
    </location>
</feature>
<evidence type="ECO:0000313" key="10">
    <source>
        <dbReference type="Proteomes" id="UP001147695"/>
    </source>
</evidence>
<sequence>MWTSSGCGFSVFWALNHLLIKPKDGNDFIDANGRPKDFFSRLGDATRLVTSVRAINTPQQAKNTPSWPAYYAQKDGKKISRARFLTRALNHLLIKPKDGNDFIDANGRPKDFFSRLGDATRLVTSVRAIDTPQQAKNTNSWPAYYAQKDGKKISRARFLTREISIGLWQYLLLDVLTFMLMKDALERKESGKNIVFGTEWDFPAEQWVELVIMNLVAWLVAARTSISSLYRLSAIICVATGIWPVSDFPPLFNSMSDAYTLRNFWGKFWHQMLRLSFTGVSNFISRDVLRLPKPSLVERYINVFLVFFISGLMHLLANPVQSISLRQSGAMPYFLSFVIGYMIEDGVAALWKQIRGSRYTEDLSLWQKTIGFCWVFGWIGVSSTFYFGPQIGRPECAPFLVPFSILNSLGLPATSALLVVGGILLKLKFKIEI</sequence>
<dbReference type="PANTHER" id="PTHR31595:SF27">
    <property type="entry name" value="WAX SYNTHASE DOMAIN-CONTAINING PROTEIN-RELATED"/>
    <property type="match status" value="1"/>
</dbReference>
<keyword evidence="3" id="KW-0808">Transferase</keyword>
<feature type="transmembrane region" description="Helical" evidence="7">
    <location>
        <begin position="363"/>
        <end position="387"/>
    </location>
</feature>
<accession>A0A9W9Q9M1</accession>
<evidence type="ECO:0000259" key="8">
    <source>
        <dbReference type="Pfam" id="PF13813"/>
    </source>
</evidence>
<evidence type="ECO:0000256" key="2">
    <source>
        <dbReference type="ARBA" id="ARBA00007282"/>
    </source>
</evidence>
<dbReference type="Proteomes" id="UP001147695">
    <property type="component" value="Unassembled WGS sequence"/>
</dbReference>
<feature type="transmembrane region" description="Helical" evidence="7">
    <location>
        <begin position="329"/>
        <end position="351"/>
    </location>
</feature>
<dbReference type="InterPro" id="IPR032805">
    <property type="entry name" value="Wax_synthase_dom"/>
</dbReference>
<dbReference type="InterPro" id="IPR044851">
    <property type="entry name" value="Wax_synthase"/>
</dbReference>
<evidence type="ECO:0000256" key="5">
    <source>
        <dbReference type="ARBA" id="ARBA00022989"/>
    </source>
</evidence>
<dbReference type="GO" id="GO:0006629">
    <property type="term" value="P:lipid metabolic process"/>
    <property type="evidence" value="ECO:0007669"/>
    <property type="project" value="InterPro"/>
</dbReference>
<reference evidence="9" key="1">
    <citation type="submission" date="2022-12" db="EMBL/GenBank/DDBJ databases">
        <authorList>
            <person name="Petersen C."/>
        </authorList>
    </citation>
    <scope>NUCLEOTIDE SEQUENCE</scope>
    <source>
        <strain evidence="9">IBT 35673</strain>
    </source>
</reference>
<proteinExistence type="inferred from homology"/>
<evidence type="ECO:0000256" key="6">
    <source>
        <dbReference type="ARBA" id="ARBA00023136"/>
    </source>
</evidence>
<gene>
    <name evidence="9" type="ORF">N7452_010029</name>
</gene>
<comment type="similarity">
    <text evidence="2">Belongs to the wax synthase family.</text>
</comment>
<evidence type="ECO:0000256" key="4">
    <source>
        <dbReference type="ARBA" id="ARBA00022692"/>
    </source>
</evidence>
<feature type="domain" description="Wax synthase" evidence="8">
    <location>
        <begin position="249"/>
        <end position="335"/>
    </location>
</feature>
<dbReference type="GO" id="GO:0016020">
    <property type="term" value="C:membrane"/>
    <property type="evidence" value="ECO:0007669"/>
    <property type="project" value="UniProtKB-SubCell"/>
</dbReference>
<comment type="subcellular location">
    <subcellularLocation>
        <location evidence="1">Membrane</location>
        <topology evidence="1">Multi-pass membrane protein</topology>
    </subcellularLocation>
</comment>
<dbReference type="GO" id="GO:0008374">
    <property type="term" value="F:O-acyltransferase activity"/>
    <property type="evidence" value="ECO:0007669"/>
    <property type="project" value="InterPro"/>
</dbReference>
<evidence type="ECO:0000256" key="7">
    <source>
        <dbReference type="SAM" id="Phobius"/>
    </source>
</evidence>
<feature type="transmembrane region" description="Helical" evidence="7">
    <location>
        <begin position="297"/>
        <end position="317"/>
    </location>
</feature>
<keyword evidence="4 7" id="KW-0812">Transmembrane</keyword>